<feature type="domain" description="CHK kinase-like" evidence="1">
    <location>
        <begin position="143"/>
        <end position="350"/>
    </location>
</feature>
<dbReference type="SUPFAM" id="SSF56112">
    <property type="entry name" value="Protein kinase-like (PK-like)"/>
    <property type="match status" value="1"/>
</dbReference>
<evidence type="ECO:0000259" key="1">
    <source>
        <dbReference type="SMART" id="SM00587"/>
    </source>
</evidence>
<dbReference type="SMART" id="SM00587">
    <property type="entry name" value="CHK"/>
    <property type="match status" value="1"/>
</dbReference>
<reference evidence="2" key="1">
    <citation type="submission" date="2021-03" db="EMBL/GenBank/DDBJ databases">
        <title>Chromosome level genome of the anhydrobiotic midge Polypedilum vanderplanki.</title>
        <authorList>
            <person name="Yoshida Y."/>
            <person name="Kikawada T."/>
            <person name="Gusev O."/>
        </authorList>
    </citation>
    <scope>NUCLEOTIDE SEQUENCE</scope>
    <source>
        <strain evidence="2">NIAS01</strain>
        <tissue evidence="2">Whole body or cell culture</tissue>
    </source>
</reference>
<dbReference type="PANTHER" id="PTHR11012">
    <property type="entry name" value="PROTEIN KINASE-LIKE DOMAIN-CONTAINING"/>
    <property type="match status" value="1"/>
</dbReference>
<dbReference type="PANTHER" id="PTHR11012:SF4">
    <property type="entry name" value="LD42035P"/>
    <property type="match status" value="1"/>
</dbReference>
<name>A0A9J6BU32_POLVA</name>
<evidence type="ECO:0000313" key="3">
    <source>
        <dbReference type="Proteomes" id="UP001107558"/>
    </source>
</evidence>
<keyword evidence="3" id="KW-1185">Reference proteome</keyword>
<sequence>MSEQQKKLYFIENVLPKLIIERNEELRNHSVVECNAKANSQLDGFMAAIYSVDLVLKNLDGRIENHKLIAKIMKGDNEFREKTNSSVQCSNEIYIYKNVIPYFKSLLKNIQITSFNPDHWVPRIYYADYKVFPELSEEQEAVLALENLTPHGYRTGPRIDLDENHLKLMVTSIASYHAVSYAMEINKDPMIEKFRSELTPLYFISPEGKDLESYNILFKIGLERIFTIVENRKEFHTNVDFIETVKKIKDQMFDRPVTVMQKFLAIDEHFRVFLHGDYNRNNVLFRYEQSEGFDDPKELRMIDYQETRYGTPVIDLAFFMYMNMPANIRNQCWEKLLDLYHETFMNCLIDILKCDNNDPRLEPFKREKFLEHFAKHAFYGCMVIWHFIPWIDIPDDECAKIAHLFETDMKSDELRQLLQVSGGSKVDDRLLSVLQHAYEKGYLKIFD</sequence>
<proteinExistence type="predicted"/>
<dbReference type="Gene3D" id="3.90.1200.10">
    <property type="match status" value="1"/>
</dbReference>
<dbReference type="InterPro" id="IPR004119">
    <property type="entry name" value="EcKL"/>
</dbReference>
<organism evidence="2 3">
    <name type="scientific">Polypedilum vanderplanki</name>
    <name type="common">Sleeping chironomid midge</name>
    <dbReference type="NCBI Taxonomy" id="319348"/>
    <lineage>
        <taxon>Eukaryota</taxon>
        <taxon>Metazoa</taxon>
        <taxon>Ecdysozoa</taxon>
        <taxon>Arthropoda</taxon>
        <taxon>Hexapoda</taxon>
        <taxon>Insecta</taxon>
        <taxon>Pterygota</taxon>
        <taxon>Neoptera</taxon>
        <taxon>Endopterygota</taxon>
        <taxon>Diptera</taxon>
        <taxon>Nematocera</taxon>
        <taxon>Chironomoidea</taxon>
        <taxon>Chironomidae</taxon>
        <taxon>Chironominae</taxon>
        <taxon>Polypedilum</taxon>
        <taxon>Polypedilum</taxon>
    </lineage>
</organism>
<dbReference type="AlphaFoldDB" id="A0A9J6BU32"/>
<dbReference type="InterPro" id="IPR011009">
    <property type="entry name" value="Kinase-like_dom_sf"/>
</dbReference>
<dbReference type="InterPro" id="IPR015897">
    <property type="entry name" value="CHK_kinase-like"/>
</dbReference>
<evidence type="ECO:0000313" key="2">
    <source>
        <dbReference type="EMBL" id="KAG5673216.1"/>
    </source>
</evidence>
<dbReference type="EMBL" id="JADBJN010000003">
    <property type="protein sequence ID" value="KAG5673216.1"/>
    <property type="molecule type" value="Genomic_DNA"/>
</dbReference>
<dbReference type="Proteomes" id="UP001107558">
    <property type="component" value="Chromosome 3"/>
</dbReference>
<protein>
    <recommendedName>
        <fullName evidence="1">CHK kinase-like domain-containing protein</fullName>
    </recommendedName>
</protein>
<dbReference type="Pfam" id="PF02958">
    <property type="entry name" value="EcKL"/>
    <property type="match status" value="1"/>
</dbReference>
<accession>A0A9J6BU32</accession>
<dbReference type="OrthoDB" id="190089at2759"/>
<gene>
    <name evidence="2" type="ORF">PVAND_003280</name>
</gene>
<comment type="caution">
    <text evidence="2">The sequence shown here is derived from an EMBL/GenBank/DDBJ whole genome shotgun (WGS) entry which is preliminary data.</text>
</comment>